<evidence type="ECO:0000256" key="1">
    <source>
        <dbReference type="ARBA" id="ARBA00001961"/>
    </source>
</evidence>
<dbReference type="Pfam" id="PF13640">
    <property type="entry name" value="2OG-FeII_Oxy_3"/>
    <property type="match status" value="1"/>
</dbReference>
<dbReference type="Proteomes" id="UP000015527">
    <property type="component" value="Unassembled WGS sequence"/>
</dbReference>
<dbReference type="GO" id="GO:0051213">
    <property type="term" value="F:dioxygenase activity"/>
    <property type="evidence" value="ECO:0007669"/>
    <property type="project" value="UniProtKB-KW"/>
</dbReference>
<dbReference type="AlphaFoldDB" id="T0HTA2"/>
<dbReference type="OrthoDB" id="9783171at2"/>
<dbReference type="SMART" id="SM00702">
    <property type="entry name" value="P4Hc"/>
    <property type="match status" value="1"/>
</dbReference>
<dbReference type="GO" id="GO:0005506">
    <property type="term" value="F:iron ion binding"/>
    <property type="evidence" value="ECO:0007669"/>
    <property type="project" value="InterPro"/>
</dbReference>
<dbReference type="eggNOG" id="COG3751">
    <property type="taxonomic scope" value="Bacteria"/>
</dbReference>
<dbReference type="Gene3D" id="2.60.120.620">
    <property type="entry name" value="q2cbj1_9rhob like domain"/>
    <property type="match status" value="1"/>
</dbReference>
<dbReference type="GO" id="GO:0031418">
    <property type="term" value="F:L-ascorbic acid binding"/>
    <property type="evidence" value="ECO:0007669"/>
    <property type="project" value="InterPro"/>
</dbReference>
<comment type="cofactor">
    <cofactor evidence="1">
        <name>L-ascorbate</name>
        <dbReference type="ChEBI" id="CHEBI:38290"/>
    </cofactor>
</comment>
<evidence type="ECO:0000313" key="6">
    <source>
        <dbReference type="Proteomes" id="UP000015527"/>
    </source>
</evidence>
<keyword evidence="2" id="KW-0223">Dioxygenase</keyword>
<organism evidence="5 6">
    <name type="scientific">Novosphingobium lindaniclasticum LE124</name>
    <dbReference type="NCBI Taxonomy" id="1096930"/>
    <lineage>
        <taxon>Bacteria</taxon>
        <taxon>Pseudomonadati</taxon>
        <taxon>Pseudomonadota</taxon>
        <taxon>Alphaproteobacteria</taxon>
        <taxon>Sphingomonadales</taxon>
        <taxon>Sphingomonadaceae</taxon>
        <taxon>Novosphingobium</taxon>
    </lineage>
</organism>
<dbReference type="EMBL" id="ATHL01000076">
    <property type="protein sequence ID" value="EQB15313.1"/>
    <property type="molecule type" value="Genomic_DNA"/>
</dbReference>
<name>T0HTA2_9SPHN</name>
<accession>T0HTA2</accession>
<dbReference type="InterPro" id="IPR044862">
    <property type="entry name" value="Pro_4_hyd_alph_FE2OG_OXY"/>
</dbReference>
<dbReference type="GO" id="GO:0016705">
    <property type="term" value="F:oxidoreductase activity, acting on paired donors, with incorporation or reduction of molecular oxygen"/>
    <property type="evidence" value="ECO:0007669"/>
    <property type="project" value="InterPro"/>
</dbReference>
<proteinExistence type="predicted"/>
<evidence type="ECO:0000259" key="4">
    <source>
        <dbReference type="SMART" id="SM00702"/>
    </source>
</evidence>
<evidence type="ECO:0000313" key="5">
    <source>
        <dbReference type="EMBL" id="EQB15313.1"/>
    </source>
</evidence>
<comment type="caution">
    <text evidence="5">The sequence shown here is derived from an EMBL/GenBank/DDBJ whole genome shotgun (WGS) entry which is preliminary data.</text>
</comment>
<reference evidence="5 6" key="1">
    <citation type="journal article" date="2013" name="Genome Announc.">
        <title>Genome Sequence of Novosphingobium lindaniclasticum LE124T, Isolated from a Hexachlorocyclohexane Dumpsite.</title>
        <authorList>
            <person name="Saxena A."/>
            <person name="Nayyar N."/>
            <person name="Sangwan N."/>
            <person name="Kumari R."/>
            <person name="Khurana J.P."/>
            <person name="Lal R."/>
        </authorList>
    </citation>
    <scope>NUCLEOTIDE SEQUENCE [LARGE SCALE GENOMIC DNA]</scope>
    <source>
        <strain evidence="5 6">LE124</strain>
    </source>
</reference>
<sequence>MAFLELTDLGGYRCFDQEACKAAGSAAAAEYRANQPFPHVMLDDFLTPDVLRQVLSEFPDSTGQDYFDRDQERLKFQFRPDQCKGPATRMLFAELNSGAFLAFLSALTGIRGLIPDPYHAGAGLHETRNGGHLGIHADFPHHGRMKVERRLNLLIYLNEDWSADYGGALELWDRGMTRACRRIEPAFGRAVIFSTDRDTYHGHPDPLTCPPERSRRSIATYYYTAIGTSLPAIERTTDFRARPGTGDRADWRVRLHNLKSDWLPPILQRRNREPLEAMPADRAGVGS</sequence>
<dbReference type="InterPro" id="IPR006620">
    <property type="entry name" value="Pro_4_hyd_alph"/>
</dbReference>
<keyword evidence="6" id="KW-1185">Reference proteome</keyword>
<evidence type="ECO:0000256" key="3">
    <source>
        <dbReference type="ARBA" id="ARBA00023002"/>
    </source>
</evidence>
<dbReference type="PATRIC" id="fig|1096930.3.peg.2348"/>
<evidence type="ECO:0000256" key="2">
    <source>
        <dbReference type="ARBA" id="ARBA00022964"/>
    </source>
</evidence>
<protein>
    <recommendedName>
        <fullName evidence="4">Prolyl 4-hydroxylase alpha subunit domain-containing protein</fullName>
    </recommendedName>
</protein>
<feature type="domain" description="Prolyl 4-hydroxylase alpha subunit" evidence="4">
    <location>
        <begin position="37"/>
        <end position="223"/>
    </location>
</feature>
<gene>
    <name evidence="5" type="ORF">L284_11800</name>
</gene>
<dbReference type="RefSeq" id="WP_021234206.1">
    <property type="nucleotide sequence ID" value="NZ_ATHL01000076.1"/>
</dbReference>
<keyword evidence="3" id="KW-0560">Oxidoreductase</keyword>